<name>A0A818X3C9_9BILA</name>
<dbReference type="InterPro" id="IPR011333">
    <property type="entry name" value="SKP1/BTB/POZ_sf"/>
</dbReference>
<reference evidence="7" key="1">
    <citation type="submission" date="2021-02" db="EMBL/GenBank/DDBJ databases">
        <authorList>
            <person name="Nowell W R."/>
        </authorList>
    </citation>
    <scope>NUCLEOTIDE SEQUENCE</scope>
</reference>
<evidence type="ECO:0000256" key="3">
    <source>
        <dbReference type="PIRNR" id="PIRNR028729"/>
    </source>
</evidence>
<gene>
    <name evidence="6" type="ORF">IZO911_LOCUS10250</name>
    <name evidence="7" type="ORF">KXQ929_LOCUS13290</name>
</gene>
<dbReference type="Proteomes" id="UP000663868">
    <property type="component" value="Unassembled WGS sequence"/>
</dbReference>
<dbReference type="GO" id="GO:0006511">
    <property type="term" value="P:ubiquitin-dependent protein catabolic process"/>
    <property type="evidence" value="ECO:0007669"/>
    <property type="project" value="InterPro"/>
</dbReference>
<dbReference type="SMART" id="SM00512">
    <property type="entry name" value="Skp1"/>
    <property type="match status" value="1"/>
</dbReference>
<evidence type="ECO:0000256" key="2">
    <source>
        <dbReference type="ARBA" id="ARBA00022786"/>
    </source>
</evidence>
<dbReference type="PIRSF" id="PIRSF028729">
    <property type="entry name" value="E3_ubiquit_lig_SCF_Skp"/>
    <property type="match status" value="1"/>
</dbReference>
<comment type="caution">
    <text evidence="7">The sequence shown here is derived from an EMBL/GenBank/DDBJ whole genome shotgun (WGS) entry which is preliminary data.</text>
</comment>
<feature type="compositionally biased region" description="Basic and acidic residues" evidence="4">
    <location>
        <begin position="79"/>
        <end position="88"/>
    </location>
</feature>
<evidence type="ECO:0000256" key="1">
    <source>
        <dbReference type="ARBA" id="ARBA00009993"/>
    </source>
</evidence>
<evidence type="ECO:0000256" key="4">
    <source>
        <dbReference type="SAM" id="MobiDB-lite"/>
    </source>
</evidence>
<dbReference type="EMBL" id="CAJOBB010000706">
    <property type="protein sequence ID" value="CAF3734884.1"/>
    <property type="molecule type" value="Genomic_DNA"/>
</dbReference>
<proteinExistence type="inferred from homology"/>
<feature type="compositionally biased region" description="Acidic residues" evidence="4">
    <location>
        <begin position="67"/>
        <end position="78"/>
    </location>
</feature>
<dbReference type="Proteomes" id="UP000663860">
    <property type="component" value="Unassembled WGS sequence"/>
</dbReference>
<accession>A0A818X3C9</accession>
<evidence type="ECO:0000259" key="5">
    <source>
        <dbReference type="Pfam" id="PF03931"/>
    </source>
</evidence>
<dbReference type="PANTHER" id="PTHR11165">
    <property type="entry name" value="SKP1"/>
    <property type="match status" value="1"/>
</dbReference>
<sequence length="180" mass="20572">MSNATMKIVSNDGQEFEIDYDIIKQSKMLKSFYEADEIDEPITLSFADTSILKSIIEFCNHHKNDPEAEFSDDDDDDDNHNNDDKIKKDINELSQKTTISEWDKTFIQQFSVHDGTLFDIITAANILDIPILIHTLCKSIIYLIKGKSSQEIRDIFKLSELLDQTADNHSPSSPIDVKNK</sequence>
<evidence type="ECO:0000313" key="7">
    <source>
        <dbReference type="EMBL" id="CAF3734884.1"/>
    </source>
</evidence>
<dbReference type="UniPathway" id="UPA00143"/>
<dbReference type="GO" id="GO:0016567">
    <property type="term" value="P:protein ubiquitination"/>
    <property type="evidence" value="ECO:0007669"/>
    <property type="project" value="UniProtKB-UniPathway"/>
</dbReference>
<protein>
    <recommendedName>
        <fullName evidence="5">SKP1 component POZ domain-containing protein</fullName>
    </recommendedName>
</protein>
<comment type="similarity">
    <text evidence="1 3">Belongs to the SKP1 family.</text>
</comment>
<comment type="pathway">
    <text evidence="3">Protein modification; protein ubiquitination.</text>
</comment>
<keyword evidence="2 3" id="KW-0833">Ubl conjugation pathway</keyword>
<feature type="domain" description="SKP1 component POZ" evidence="5">
    <location>
        <begin position="6"/>
        <end position="64"/>
    </location>
</feature>
<feature type="region of interest" description="Disordered" evidence="4">
    <location>
        <begin position="66"/>
        <end position="88"/>
    </location>
</feature>
<dbReference type="InterPro" id="IPR016897">
    <property type="entry name" value="SKP1"/>
</dbReference>
<dbReference type="SUPFAM" id="SSF54695">
    <property type="entry name" value="POZ domain"/>
    <property type="match status" value="1"/>
</dbReference>
<dbReference type="SUPFAM" id="SSF81382">
    <property type="entry name" value="Skp1 dimerisation domain-like"/>
    <property type="match status" value="1"/>
</dbReference>
<dbReference type="InterPro" id="IPR001232">
    <property type="entry name" value="SKP1-like"/>
</dbReference>
<dbReference type="EMBL" id="CAJNOE010000074">
    <property type="protein sequence ID" value="CAF0863363.1"/>
    <property type="molecule type" value="Genomic_DNA"/>
</dbReference>
<dbReference type="InterPro" id="IPR016073">
    <property type="entry name" value="Skp1_comp_POZ"/>
</dbReference>
<dbReference type="AlphaFoldDB" id="A0A818X3C9"/>
<evidence type="ECO:0000313" key="6">
    <source>
        <dbReference type="EMBL" id="CAF0863363.1"/>
    </source>
</evidence>
<organism evidence="7 8">
    <name type="scientific">Adineta steineri</name>
    <dbReference type="NCBI Taxonomy" id="433720"/>
    <lineage>
        <taxon>Eukaryota</taxon>
        <taxon>Metazoa</taxon>
        <taxon>Spiralia</taxon>
        <taxon>Gnathifera</taxon>
        <taxon>Rotifera</taxon>
        <taxon>Eurotatoria</taxon>
        <taxon>Bdelloidea</taxon>
        <taxon>Adinetida</taxon>
        <taxon>Adinetidae</taxon>
        <taxon>Adineta</taxon>
    </lineage>
</organism>
<dbReference type="InterPro" id="IPR036296">
    <property type="entry name" value="SKP1-like_dim_sf"/>
</dbReference>
<dbReference type="Pfam" id="PF03931">
    <property type="entry name" value="Skp1_POZ"/>
    <property type="match status" value="1"/>
</dbReference>
<evidence type="ECO:0000313" key="8">
    <source>
        <dbReference type="Proteomes" id="UP000663868"/>
    </source>
</evidence>
<dbReference type="Gene3D" id="3.30.710.10">
    <property type="entry name" value="Potassium Channel Kv1.1, Chain A"/>
    <property type="match status" value="1"/>
</dbReference>